<evidence type="ECO:0000256" key="1">
    <source>
        <dbReference type="SAM" id="MobiDB-lite"/>
    </source>
</evidence>
<feature type="non-terminal residue" evidence="2">
    <location>
        <position position="88"/>
    </location>
</feature>
<dbReference type="Proteomes" id="UP000094527">
    <property type="component" value="Unassembled WGS sequence"/>
</dbReference>
<feature type="compositionally biased region" description="Polar residues" evidence="1">
    <location>
        <begin position="36"/>
        <end position="49"/>
    </location>
</feature>
<proteinExistence type="predicted"/>
<accession>A0A1D2NCX5</accession>
<comment type="caution">
    <text evidence="2">The sequence shown here is derived from an EMBL/GenBank/DDBJ whole genome shotgun (WGS) entry which is preliminary data.</text>
</comment>
<protein>
    <submittedName>
        <fullName evidence="2">Uncharacterized protein</fullName>
    </submittedName>
</protein>
<feature type="region of interest" description="Disordered" evidence="1">
    <location>
        <begin position="1"/>
        <end position="88"/>
    </location>
</feature>
<feature type="compositionally biased region" description="Basic and acidic residues" evidence="1">
    <location>
        <begin position="1"/>
        <end position="23"/>
    </location>
</feature>
<dbReference type="EMBL" id="LJIJ01000087">
    <property type="protein sequence ID" value="ODN03102.1"/>
    <property type="molecule type" value="Genomic_DNA"/>
</dbReference>
<evidence type="ECO:0000313" key="2">
    <source>
        <dbReference type="EMBL" id="ODN03102.1"/>
    </source>
</evidence>
<reference evidence="2 3" key="1">
    <citation type="journal article" date="2016" name="Genome Biol. Evol.">
        <title>Gene Family Evolution Reflects Adaptation to Soil Environmental Stressors in the Genome of the Collembolan Orchesella cincta.</title>
        <authorList>
            <person name="Faddeeva-Vakhrusheva A."/>
            <person name="Derks M.F."/>
            <person name="Anvar S.Y."/>
            <person name="Agamennone V."/>
            <person name="Suring W."/>
            <person name="Smit S."/>
            <person name="van Straalen N.M."/>
            <person name="Roelofs D."/>
        </authorList>
    </citation>
    <scope>NUCLEOTIDE SEQUENCE [LARGE SCALE GENOMIC DNA]</scope>
    <source>
        <tissue evidence="2">Mixed pool</tissue>
    </source>
</reference>
<name>A0A1D2NCX5_ORCCI</name>
<sequence>MVVMTKEREMGQRAQKGVEESSRSKSGTKSSHETSRINNSGDLETSETLSSSGKKGFGRGKNNGSPEGKSGGISATSKGAHGDDVSRS</sequence>
<dbReference type="AlphaFoldDB" id="A0A1D2NCX5"/>
<gene>
    <name evidence="2" type="ORF">Ocin01_03581</name>
</gene>
<evidence type="ECO:0000313" key="3">
    <source>
        <dbReference type="Proteomes" id="UP000094527"/>
    </source>
</evidence>
<organism evidence="2 3">
    <name type="scientific">Orchesella cincta</name>
    <name type="common">Springtail</name>
    <name type="synonym">Podura cincta</name>
    <dbReference type="NCBI Taxonomy" id="48709"/>
    <lineage>
        <taxon>Eukaryota</taxon>
        <taxon>Metazoa</taxon>
        <taxon>Ecdysozoa</taxon>
        <taxon>Arthropoda</taxon>
        <taxon>Hexapoda</taxon>
        <taxon>Collembola</taxon>
        <taxon>Entomobryomorpha</taxon>
        <taxon>Entomobryoidea</taxon>
        <taxon>Orchesellidae</taxon>
        <taxon>Orchesellinae</taxon>
        <taxon>Orchesella</taxon>
    </lineage>
</organism>
<keyword evidence="3" id="KW-1185">Reference proteome</keyword>
<feature type="compositionally biased region" description="Low complexity" evidence="1">
    <location>
        <begin position="50"/>
        <end position="65"/>
    </location>
</feature>